<dbReference type="Proteomes" id="UP000244193">
    <property type="component" value="Chromosome"/>
</dbReference>
<protein>
    <recommendedName>
        <fullName evidence="1">YdhG-like domain-containing protein</fullName>
    </recommendedName>
</protein>
<accession>A0A2S0RDV9</accession>
<proteinExistence type="predicted"/>
<dbReference type="SUPFAM" id="SSF159888">
    <property type="entry name" value="YdhG-like"/>
    <property type="match status" value="1"/>
</dbReference>
<gene>
    <name evidence="2" type="ORF">HYN48_08570</name>
</gene>
<evidence type="ECO:0000259" key="1">
    <source>
        <dbReference type="Pfam" id="PF08818"/>
    </source>
</evidence>
<dbReference type="AlphaFoldDB" id="A0A2S0RDV9"/>
<dbReference type="OrthoDB" id="115213at2"/>
<dbReference type="RefSeq" id="WP_108370709.1">
    <property type="nucleotide sequence ID" value="NZ_CP028811.1"/>
</dbReference>
<evidence type="ECO:0000313" key="2">
    <source>
        <dbReference type="EMBL" id="AWA30127.1"/>
    </source>
</evidence>
<dbReference type="Pfam" id="PF08818">
    <property type="entry name" value="DUF1801"/>
    <property type="match status" value="1"/>
</dbReference>
<name>A0A2S0RDV9_9FLAO</name>
<evidence type="ECO:0000313" key="3">
    <source>
        <dbReference type="Proteomes" id="UP000244193"/>
    </source>
</evidence>
<feature type="domain" description="YdhG-like" evidence="1">
    <location>
        <begin position="20"/>
        <end position="111"/>
    </location>
</feature>
<keyword evidence="3" id="KW-1185">Reference proteome</keyword>
<organism evidence="2 3">
    <name type="scientific">Flavobacterium magnum</name>
    <dbReference type="NCBI Taxonomy" id="2162713"/>
    <lineage>
        <taxon>Bacteria</taxon>
        <taxon>Pseudomonadati</taxon>
        <taxon>Bacteroidota</taxon>
        <taxon>Flavobacteriia</taxon>
        <taxon>Flavobacteriales</taxon>
        <taxon>Flavobacteriaceae</taxon>
        <taxon>Flavobacterium</taxon>
    </lineage>
</organism>
<sequence>MESNSDAVSQFIDGFPEATRNRLQAVRETILRAAPEAQEYIGYMMPAYKLHGPLVYFSGYKNHIGFYPGASGVAHFKEELSDYKTAKGSIQFPLDQPVPIELIRKIVTFRVKENLERAAAKALKKN</sequence>
<dbReference type="Gene3D" id="3.90.1150.200">
    <property type="match status" value="1"/>
</dbReference>
<dbReference type="KEGG" id="fmg:HYN48_08570"/>
<dbReference type="EMBL" id="CP028811">
    <property type="protein sequence ID" value="AWA30127.1"/>
    <property type="molecule type" value="Genomic_DNA"/>
</dbReference>
<dbReference type="InterPro" id="IPR014922">
    <property type="entry name" value="YdhG-like"/>
</dbReference>
<reference evidence="2 3" key="1">
    <citation type="submission" date="2018-04" db="EMBL/GenBank/DDBJ databases">
        <title>Genome sequencing of Flavobacterium sp. HYN0048.</title>
        <authorList>
            <person name="Yi H."/>
            <person name="Baek C."/>
        </authorList>
    </citation>
    <scope>NUCLEOTIDE SEQUENCE [LARGE SCALE GENOMIC DNA]</scope>
    <source>
        <strain evidence="2 3">HYN0048</strain>
    </source>
</reference>